<accession>A0A8S3W476</accession>
<sequence length="75" mass="8435">MTCKEFSHGTFPHNSKWLPQPTLSESLTTTALNKGCLGRGVNSLDLDESSEEKAKSKTKYGRRDTHSHRDRETLS</sequence>
<reference evidence="2" key="1">
    <citation type="submission" date="2021-04" db="EMBL/GenBank/DDBJ databases">
        <authorList>
            <person name="Tunstrom K."/>
        </authorList>
    </citation>
    <scope>NUCLEOTIDE SEQUENCE</scope>
</reference>
<gene>
    <name evidence="2" type="ORF">PAPOLLO_LOCUS1919</name>
</gene>
<feature type="region of interest" description="Disordered" evidence="1">
    <location>
        <begin position="1"/>
        <end position="20"/>
    </location>
</feature>
<evidence type="ECO:0000313" key="2">
    <source>
        <dbReference type="EMBL" id="CAG4940040.1"/>
    </source>
</evidence>
<evidence type="ECO:0000256" key="1">
    <source>
        <dbReference type="SAM" id="MobiDB-lite"/>
    </source>
</evidence>
<dbReference type="EMBL" id="CAJQZP010000141">
    <property type="protein sequence ID" value="CAG4940040.1"/>
    <property type="molecule type" value="Genomic_DNA"/>
</dbReference>
<dbReference type="AlphaFoldDB" id="A0A8S3W476"/>
<keyword evidence="3" id="KW-1185">Reference proteome</keyword>
<feature type="compositionally biased region" description="Basic and acidic residues" evidence="1">
    <location>
        <begin position="51"/>
        <end position="75"/>
    </location>
</feature>
<proteinExistence type="predicted"/>
<comment type="caution">
    <text evidence="2">The sequence shown here is derived from an EMBL/GenBank/DDBJ whole genome shotgun (WGS) entry which is preliminary data.</text>
</comment>
<protein>
    <submittedName>
        <fullName evidence="2">(apollo) hypothetical protein</fullName>
    </submittedName>
</protein>
<name>A0A8S3W476_PARAO</name>
<evidence type="ECO:0000313" key="3">
    <source>
        <dbReference type="Proteomes" id="UP000691718"/>
    </source>
</evidence>
<organism evidence="2 3">
    <name type="scientific">Parnassius apollo</name>
    <name type="common">Apollo butterfly</name>
    <name type="synonym">Papilio apollo</name>
    <dbReference type="NCBI Taxonomy" id="110799"/>
    <lineage>
        <taxon>Eukaryota</taxon>
        <taxon>Metazoa</taxon>
        <taxon>Ecdysozoa</taxon>
        <taxon>Arthropoda</taxon>
        <taxon>Hexapoda</taxon>
        <taxon>Insecta</taxon>
        <taxon>Pterygota</taxon>
        <taxon>Neoptera</taxon>
        <taxon>Endopterygota</taxon>
        <taxon>Lepidoptera</taxon>
        <taxon>Glossata</taxon>
        <taxon>Ditrysia</taxon>
        <taxon>Papilionoidea</taxon>
        <taxon>Papilionidae</taxon>
        <taxon>Parnassiinae</taxon>
        <taxon>Parnassini</taxon>
        <taxon>Parnassius</taxon>
        <taxon>Parnassius</taxon>
    </lineage>
</organism>
<dbReference type="Proteomes" id="UP000691718">
    <property type="component" value="Unassembled WGS sequence"/>
</dbReference>
<feature type="region of interest" description="Disordered" evidence="1">
    <location>
        <begin position="39"/>
        <end position="75"/>
    </location>
</feature>